<comment type="caution">
    <text evidence="2">The sequence shown here is derived from an EMBL/GenBank/DDBJ whole genome shotgun (WGS) entry which is preliminary data.</text>
</comment>
<evidence type="ECO:0000256" key="1">
    <source>
        <dbReference type="SAM" id="Phobius"/>
    </source>
</evidence>
<protein>
    <submittedName>
        <fullName evidence="2">Uncharacterized protein</fullName>
    </submittedName>
</protein>
<dbReference type="EMBL" id="JBBHLL010000115">
    <property type="protein sequence ID" value="KAK7815238.1"/>
    <property type="molecule type" value="Genomic_DNA"/>
</dbReference>
<feature type="transmembrane region" description="Helical" evidence="1">
    <location>
        <begin position="64"/>
        <end position="82"/>
    </location>
</feature>
<evidence type="ECO:0000313" key="2">
    <source>
        <dbReference type="EMBL" id="KAK7815238.1"/>
    </source>
</evidence>
<dbReference type="AlphaFoldDB" id="A0AAW0ILG5"/>
<feature type="non-terminal residue" evidence="2">
    <location>
        <position position="96"/>
    </location>
</feature>
<keyword evidence="3" id="KW-1185">Reference proteome</keyword>
<organism evidence="2 3">
    <name type="scientific">Myodes glareolus</name>
    <name type="common">Bank vole</name>
    <name type="synonym">Clethrionomys glareolus</name>
    <dbReference type="NCBI Taxonomy" id="447135"/>
    <lineage>
        <taxon>Eukaryota</taxon>
        <taxon>Metazoa</taxon>
        <taxon>Chordata</taxon>
        <taxon>Craniata</taxon>
        <taxon>Vertebrata</taxon>
        <taxon>Euteleostomi</taxon>
        <taxon>Mammalia</taxon>
        <taxon>Eutheria</taxon>
        <taxon>Euarchontoglires</taxon>
        <taxon>Glires</taxon>
        <taxon>Rodentia</taxon>
        <taxon>Myomorpha</taxon>
        <taxon>Muroidea</taxon>
        <taxon>Cricetidae</taxon>
        <taxon>Arvicolinae</taxon>
        <taxon>Myodes</taxon>
    </lineage>
</organism>
<keyword evidence="1" id="KW-0812">Transmembrane</keyword>
<gene>
    <name evidence="2" type="ORF">U0070_021201</name>
</gene>
<reference evidence="2 3" key="1">
    <citation type="journal article" date="2023" name="bioRxiv">
        <title>Conserved and derived expression patterns and positive selection on dental genes reveal complex evolutionary context of ever-growing rodent molars.</title>
        <authorList>
            <person name="Calamari Z.T."/>
            <person name="Song A."/>
            <person name="Cohen E."/>
            <person name="Akter M."/>
            <person name="Roy R.D."/>
            <person name="Hallikas O."/>
            <person name="Christensen M.M."/>
            <person name="Li P."/>
            <person name="Marangoni P."/>
            <person name="Jernvall J."/>
            <person name="Klein O.D."/>
        </authorList>
    </citation>
    <scope>NUCLEOTIDE SEQUENCE [LARGE SCALE GENOMIC DNA]</scope>
    <source>
        <strain evidence="2">V071</strain>
    </source>
</reference>
<accession>A0AAW0ILG5</accession>
<sequence>MAVSWSSWLANEGVKHLCLVGWRARLAWRSVCLAASLIHSWSVHGLSLLRDGFATNLYIRSRVWLIWLSLNVLLFWKTFLLYNQGPEYYYIHQMLG</sequence>
<proteinExistence type="predicted"/>
<keyword evidence="1" id="KW-1133">Transmembrane helix</keyword>
<name>A0AAW0ILG5_MYOGA</name>
<keyword evidence="1" id="KW-0472">Membrane</keyword>
<dbReference type="Proteomes" id="UP001488838">
    <property type="component" value="Unassembled WGS sequence"/>
</dbReference>
<evidence type="ECO:0000313" key="3">
    <source>
        <dbReference type="Proteomes" id="UP001488838"/>
    </source>
</evidence>